<dbReference type="InterPro" id="IPR050584">
    <property type="entry name" value="Cholesterol_7-desaturase"/>
</dbReference>
<dbReference type="EMBL" id="FMKA01000062">
    <property type="protein sequence ID" value="SCP99813.1"/>
    <property type="molecule type" value="Genomic_DNA"/>
</dbReference>
<evidence type="ECO:0000313" key="7">
    <source>
        <dbReference type="EMBL" id="SCP99813.1"/>
    </source>
</evidence>
<dbReference type="GO" id="GO:0016705">
    <property type="term" value="F:oxidoreductase activity, acting on paired donors, with incorporation or reduction of molecular oxygen"/>
    <property type="evidence" value="ECO:0007669"/>
    <property type="project" value="UniProtKB-ARBA"/>
</dbReference>
<dbReference type="RefSeq" id="WP_091237059.1">
    <property type="nucleotide sequence ID" value="NZ_FMKA01000062.1"/>
</dbReference>
<keyword evidence="8" id="KW-1185">Reference proteome</keyword>
<dbReference type="Pfam" id="PF19112">
    <property type="entry name" value="VanA_C"/>
    <property type="match status" value="1"/>
</dbReference>
<dbReference type="PROSITE" id="PS51296">
    <property type="entry name" value="RIESKE"/>
    <property type="match status" value="1"/>
</dbReference>
<dbReference type="InterPro" id="IPR036922">
    <property type="entry name" value="Rieske_2Fe-2S_sf"/>
</dbReference>
<dbReference type="Proteomes" id="UP000199315">
    <property type="component" value="Unassembled WGS sequence"/>
</dbReference>
<dbReference type="AlphaFoldDB" id="A0A1D3TZ57"/>
<evidence type="ECO:0000256" key="4">
    <source>
        <dbReference type="ARBA" id="ARBA00023004"/>
    </source>
</evidence>
<keyword evidence="1" id="KW-0001">2Fe-2S</keyword>
<accession>A0A1D3TZ57</accession>
<evidence type="ECO:0000256" key="3">
    <source>
        <dbReference type="ARBA" id="ARBA00023002"/>
    </source>
</evidence>
<evidence type="ECO:0000256" key="1">
    <source>
        <dbReference type="ARBA" id="ARBA00022714"/>
    </source>
</evidence>
<evidence type="ECO:0000259" key="6">
    <source>
        <dbReference type="PROSITE" id="PS51296"/>
    </source>
</evidence>
<dbReference type="Gene3D" id="3.90.380.10">
    <property type="entry name" value="Naphthalene 1,2-dioxygenase Alpha Subunit, Chain A, domain 1"/>
    <property type="match status" value="1"/>
</dbReference>
<dbReference type="CDD" id="cd03469">
    <property type="entry name" value="Rieske_RO_Alpha_N"/>
    <property type="match status" value="1"/>
</dbReference>
<name>A0A1D3TZ57_9FIRM</name>
<dbReference type="GO" id="GO:0051213">
    <property type="term" value="F:dioxygenase activity"/>
    <property type="evidence" value="ECO:0007669"/>
    <property type="project" value="UniProtKB-KW"/>
</dbReference>
<dbReference type="PANTHER" id="PTHR21266:SF59">
    <property type="entry name" value="BLR4922 PROTEIN"/>
    <property type="match status" value="1"/>
</dbReference>
<proteinExistence type="predicted"/>
<keyword evidence="7" id="KW-0223">Dioxygenase</keyword>
<dbReference type="SUPFAM" id="SSF50022">
    <property type="entry name" value="ISP domain"/>
    <property type="match status" value="1"/>
</dbReference>
<organism evidence="7 8">
    <name type="scientific">Anaerobium acetethylicum</name>
    <dbReference type="NCBI Taxonomy" id="1619234"/>
    <lineage>
        <taxon>Bacteria</taxon>
        <taxon>Bacillati</taxon>
        <taxon>Bacillota</taxon>
        <taxon>Clostridia</taxon>
        <taxon>Lachnospirales</taxon>
        <taxon>Lachnospiraceae</taxon>
        <taxon>Anaerobium</taxon>
    </lineage>
</organism>
<reference evidence="7 8" key="1">
    <citation type="submission" date="2016-09" db="EMBL/GenBank/DDBJ databases">
        <authorList>
            <person name="Capua I."/>
            <person name="De Benedictis P."/>
            <person name="Joannis T."/>
            <person name="Lombin L.H."/>
            <person name="Cattoli G."/>
        </authorList>
    </citation>
    <scope>NUCLEOTIDE SEQUENCE [LARGE SCALE GENOMIC DNA]</scope>
    <source>
        <strain evidence="7 8">GluBS11</strain>
    </source>
</reference>
<dbReference type="SUPFAM" id="SSF55961">
    <property type="entry name" value="Bet v1-like"/>
    <property type="match status" value="1"/>
</dbReference>
<keyword evidence="2" id="KW-0479">Metal-binding</keyword>
<gene>
    <name evidence="7" type="ORF">SAMN05421730_10626</name>
</gene>
<dbReference type="GO" id="GO:0046872">
    <property type="term" value="F:metal ion binding"/>
    <property type="evidence" value="ECO:0007669"/>
    <property type="project" value="UniProtKB-KW"/>
</dbReference>
<sequence length="326" mass="38120">MIKNQWYAVLDAKELKKNKPAGVTRFSEKLVFWRDENDKISCIHDQCCHRGASLSAGRISNHHVECPFHGFQYDSTGKVTTIPANGKNKKVPGNFKVKSYLAKEAYGFIWVWYSERKSDVPEIPFFEELKTGFSYGGFQEQWGVHYTRAIENQLDVVHLPFVHKTTIGRGNRKLVNGPVVKWKDNLMTFYVMNEEDRGQTPQDPDTIEDYEKLFSLQLQMPNLWQNRISEQVRIVAAFAPIDEENTMIYIRFYQRFVKIPVISQLVNRISNVSNKIILHQDRRVVITQLPKKSELVMGENLIQGDLPIIKFRNRREELKRRAKEKE</sequence>
<dbReference type="OrthoDB" id="9800776at2"/>
<feature type="domain" description="Rieske" evidence="6">
    <location>
        <begin position="6"/>
        <end position="111"/>
    </location>
</feature>
<keyword evidence="3" id="KW-0560">Oxidoreductase</keyword>
<dbReference type="InterPro" id="IPR017941">
    <property type="entry name" value="Rieske_2Fe-2S"/>
</dbReference>
<dbReference type="Pfam" id="PF00355">
    <property type="entry name" value="Rieske"/>
    <property type="match status" value="1"/>
</dbReference>
<evidence type="ECO:0000313" key="8">
    <source>
        <dbReference type="Proteomes" id="UP000199315"/>
    </source>
</evidence>
<dbReference type="PANTHER" id="PTHR21266">
    <property type="entry name" value="IRON-SULFUR DOMAIN CONTAINING PROTEIN"/>
    <property type="match status" value="1"/>
</dbReference>
<keyword evidence="5" id="KW-0411">Iron-sulfur</keyword>
<dbReference type="GO" id="GO:0051537">
    <property type="term" value="F:2 iron, 2 sulfur cluster binding"/>
    <property type="evidence" value="ECO:0007669"/>
    <property type="project" value="UniProtKB-KW"/>
</dbReference>
<dbReference type="InterPro" id="IPR044043">
    <property type="entry name" value="VanA_C_cat"/>
</dbReference>
<evidence type="ECO:0000256" key="2">
    <source>
        <dbReference type="ARBA" id="ARBA00022723"/>
    </source>
</evidence>
<evidence type="ECO:0000256" key="5">
    <source>
        <dbReference type="ARBA" id="ARBA00023014"/>
    </source>
</evidence>
<dbReference type="GO" id="GO:0004497">
    <property type="term" value="F:monooxygenase activity"/>
    <property type="evidence" value="ECO:0007669"/>
    <property type="project" value="UniProtKB-ARBA"/>
</dbReference>
<dbReference type="Gene3D" id="2.102.10.10">
    <property type="entry name" value="Rieske [2Fe-2S] iron-sulphur domain"/>
    <property type="match status" value="1"/>
</dbReference>
<protein>
    <submittedName>
        <fullName evidence="7">Phenylpropionate dioxygenase, large terminal subunit</fullName>
    </submittedName>
</protein>
<keyword evidence="4" id="KW-0408">Iron</keyword>
<dbReference type="STRING" id="1619234.SAMN05421730_10626"/>